<dbReference type="AlphaFoldDB" id="A0A9P5U4Q7"/>
<proteinExistence type="predicted"/>
<evidence type="ECO:0000313" key="1">
    <source>
        <dbReference type="EMBL" id="KAF9067020.1"/>
    </source>
</evidence>
<sequence length="76" mass="8694">MLDHLPLVSILALVIPYDLFAHISNIHLLFSRAMNFLGLDDQAASSRWFSLAECYLFRQKYNNPTPDTHEGEVSTQ</sequence>
<keyword evidence="2" id="KW-1185">Reference proteome</keyword>
<accession>A0A9P5U4Q7</accession>
<dbReference type="Proteomes" id="UP000772434">
    <property type="component" value="Unassembled WGS sequence"/>
</dbReference>
<name>A0A9P5U4Q7_9AGAR</name>
<dbReference type="EMBL" id="JADNRY010000079">
    <property type="protein sequence ID" value="KAF9067020.1"/>
    <property type="molecule type" value="Genomic_DNA"/>
</dbReference>
<organism evidence="1 2">
    <name type="scientific">Rhodocollybia butyracea</name>
    <dbReference type="NCBI Taxonomy" id="206335"/>
    <lineage>
        <taxon>Eukaryota</taxon>
        <taxon>Fungi</taxon>
        <taxon>Dikarya</taxon>
        <taxon>Basidiomycota</taxon>
        <taxon>Agaricomycotina</taxon>
        <taxon>Agaricomycetes</taxon>
        <taxon>Agaricomycetidae</taxon>
        <taxon>Agaricales</taxon>
        <taxon>Marasmiineae</taxon>
        <taxon>Omphalotaceae</taxon>
        <taxon>Rhodocollybia</taxon>
    </lineage>
</organism>
<gene>
    <name evidence="1" type="ORF">BDP27DRAFT_1329617</name>
</gene>
<protein>
    <submittedName>
        <fullName evidence="1">Uncharacterized protein</fullName>
    </submittedName>
</protein>
<evidence type="ECO:0000313" key="2">
    <source>
        <dbReference type="Proteomes" id="UP000772434"/>
    </source>
</evidence>
<reference evidence="1" key="1">
    <citation type="submission" date="2020-11" db="EMBL/GenBank/DDBJ databases">
        <authorList>
            <consortium name="DOE Joint Genome Institute"/>
            <person name="Ahrendt S."/>
            <person name="Riley R."/>
            <person name="Andreopoulos W."/>
            <person name="Labutti K."/>
            <person name="Pangilinan J."/>
            <person name="Ruiz-Duenas F.J."/>
            <person name="Barrasa J.M."/>
            <person name="Sanchez-Garcia M."/>
            <person name="Camarero S."/>
            <person name="Miyauchi S."/>
            <person name="Serrano A."/>
            <person name="Linde D."/>
            <person name="Babiker R."/>
            <person name="Drula E."/>
            <person name="Ayuso-Fernandez I."/>
            <person name="Pacheco R."/>
            <person name="Padilla G."/>
            <person name="Ferreira P."/>
            <person name="Barriuso J."/>
            <person name="Kellner H."/>
            <person name="Castanera R."/>
            <person name="Alfaro M."/>
            <person name="Ramirez L."/>
            <person name="Pisabarro A.G."/>
            <person name="Kuo A."/>
            <person name="Tritt A."/>
            <person name="Lipzen A."/>
            <person name="He G."/>
            <person name="Yan M."/>
            <person name="Ng V."/>
            <person name="Cullen D."/>
            <person name="Martin F."/>
            <person name="Rosso M.-N."/>
            <person name="Henrissat B."/>
            <person name="Hibbett D."/>
            <person name="Martinez A.T."/>
            <person name="Grigoriev I.V."/>
        </authorList>
    </citation>
    <scope>NUCLEOTIDE SEQUENCE</scope>
    <source>
        <strain evidence="1">AH 40177</strain>
    </source>
</reference>
<comment type="caution">
    <text evidence="1">The sequence shown here is derived from an EMBL/GenBank/DDBJ whole genome shotgun (WGS) entry which is preliminary data.</text>
</comment>